<comment type="caution">
    <text evidence="1">The sequence shown here is derived from an EMBL/GenBank/DDBJ whole genome shotgun (WGS) entry which is preliminary data.</text>
</comment>
<evidence type="ECO:0000313" key="2">
    <source>
        <dbReference type="Proteomes" id="UP000177506"/>
    </source>
</evidence>
<keyword evidence="2" id="KW-1185">Reference proteome</keyword>
<organism evidence="1 2">
    <name type="scientific">Hymenobacter coccineus</name>
    <dbReference type="NCBI Taxonomy" id="1908235"/>
    <lineage>
        <taxon>Bacteria</taxon>
        <taxon>Pseudomonadati</taxon>
        <taxon>Bacteroidota</taxon>
        <taxon>Cytophagia</taxon>
        <taxon>Cytophagales</taxon>
        <taxon>Hymenobacteraceae</taxon>
        <taxon>Hymenobacter</taxon>
    </lineage>
</organism>
<dbReference type="OrthoDB" id="758145at2"/>
<dbReference type="EMBL" id="MDZA01000098">
    <property type="protein sequence ID" value="OGX91006.1"/>
    <property type="molecule type" value="Genomic_DNA"/>
</dbReference>
<dbReference type="RefSeq" id="WP_070742372.1">
    <property type="nucleotide sequence ID" value="NZ_MDZA01000098.1"/>
</dbReference>
<dbReference type="AlphaFoldDB" id="A0A1G1TJG1"/>
<sequence>MDEFLAYVLQFGNLSQHQLDLIVGKGTTLSLRKEAYLLKAGQVARQVTLRGLKVPLPTSATATPALFVHAAAVAGGGAEGN</sequence>
<dbReference type="Proteomes" id="UP000177506">
    <property type="component" value="Unassembled WGS sequence"/>
</dbReference>
<reference evidence="1 2" key="1">
    <citation type="submission" date="2016-08" db="EMBL/GenBank/DDBJ databases">
        <title>Hymenobacter coccineus sp. nov., Hymenobacter lapidarius sp. nov. and Hymenobacter glacialis sp. nov., isolated from Antarctic soil.</title>
        <authorList>
            <person name="Sedlacek I."/>
            <person name="Kralova S."/>
            <person name="Kyrova K."/>
            <person name="Maslanova I."/>
            <person name="Stankova E."/>
            <person name="Vrbovska V."/>
            <person name="Nemec M."/>
            <person name="Bartak M."/>
            <person name="Svec P."/>
            <person name="Busse H.-J."/>
            <person name="Pantucek R."/>
        </authorList>
    </citation>
    <scope>NUCLEOTIDE SEQUENCE [LARGE SCALE GENOMIC DNA]</scope>
    <source>
        <strain evidence="1 2">CCM 8649</strain>
    </source>
</reference>
<protein>
    <submittedName>
        <fullName evidence="1">Uncharacterized protein</fullName>
    </submittedName>
</protein>
<accession>A0A1G1TJG1</accession>
<evidence type="ECO:0000313" key="1">
    <source>
        <dbReference type="EMBL" id="OGX91006.1"/>
    </source>
</evidence>
<proteinExistence type="predicted"/>
<name>A0A1G1TJG1_9BACT</name>
<gene>
    <name evidence="1" type="ORF">BEN49_21435</name>
</gene>